<evidence type="ECO:0000256" key="1">
    <source>
        <dbReference type="SAM" id="MobiDB-lite"/>
    </source>
</evidence>
<dbReference type="Pfam" id="PF06985">
    <property type="entry name" value="HET"/>
    <property type="match status" value="1"/>
</dbReference>
<evidence type="ECO:0000313" key="4">
    <source>
        <dbReference type="Proteomes" id="UP000077002"/>
    </source>
</evidence>
<dbReference type="InterPro" id="IPR010730">
    <property type="entry name" value="HET"/>
</dbReference>
<evidence type="ECO:0000313" key="3">
    <source>
        <dbReference type="EMBL" id="OAG38456.1"/>
    </source>
</evidence>
<gene>
    <name evidence="3" type="ORF">AYO21_07278</name>
</gene>
<feature type="domain" description="Heterokaryon incompatibility" evidence="2">
    <location>
        <begin position="383"/>
        <end position="456"/>
    </location>
</feature>
<accession>A0A177F3Q3</accession>
<protein>
    <recommendedName>
        <fullName evidence="2">Heterokaryon incompatibility domain-containing protein</fullName>
    </recommendedName>
</protein>
<dbReference type="RefSeq" id="XP_022510408.1">
    <property type="nucleotide sequence ID" value="XM_022657235.1"/>
</dbReference>
<dbReference type="EMBL" id="LVKK01000055">
    <property type="protein sequence ID" value="OAG38456.1"/>
    <property type="molecule type" value="Genomic_DNA"/>
</dbReference>
<keyword evidence="4" id="KW-1185">Reference proteome</keyword>
<organism evidence="3 4">
    <name type="scientific">Fonsecaea monophora</name>
    <dbReference type="NCBI Taxonomy" id="254056"/>
    <lineage>
        <taxon>Eukaryota</taxon>
        <taxon>Fungi</taxon>
        <taxon>Dikarya</taxon>
        <taxon>Ascomycota</taxon>
        <taxon>Pezizomycotina</taxon>
        <taxon>Eurotiomycetes</taxon>
        <taxon>Chaetothyriomycetidae</taxon>
        <taxon>Chaetothyriales</taxon>
        <taxon>Herpotrichiellaceae</taxon>
        <taxon>Fonsecaea</taxon>
    </lineage>
</organism>
<name>A0A177F3Q3_9EURO</name>
<dbReference type="GeneID" id="34602434"/>
<dbReference type="AlphaFoldDB" id="A0A177F3Q3"/>
<dbReference type="PANTHER" id="PTHR39596">
    <property type="match status" value="1"/>
</dbReference>
<feature type="region of interest" description="Disordered" evidence="1">
    <location>
        <begin position="21"/>
        <end position="62"/>
    </location>
</feature>
<feature type="compositionally biased region" description="Basic and acidic residues" evidence="1">
    <location>
        <begin position="31"/>
        <end position="55"/>
    </location>
</feature>
<dbReference type="PANTHER" id="PTHR39596:SF2">
    <property type="entry name" value="HET DOMAIN PROTEIN (AFU_ORTHOLOGUE AFUA_1G17550)-RELATED"/>
    <property type="match status" value="1"/>
</dbReference>
<sequence>MLERDPVTGYVFMKTFKPRSERDQNQLLADAPRDPKLRSIEELQDRERIHPKTKTELGQTPPFLRVGPLDSILVPGEQDAQRDQPPSCPNAGDDRAVAVLVPGDFGTIINAESPLMNQLFQLCQHAEIRCCENLVCSEKRSELEKLAPQCDWAPFRNWALQLMACQLTMIDQGNFTRPVLRMSQVVTSCHFFLVDAGRTVTKMPSAKLAGPGKTTHTVDAFGAFETIYWMMTIEHPLGLLHIIEQTWDPSFLPGAITDPAITKASQRAAGAGICPNRFWNLTVAMERQHLDLPAIAQAAARHPQLKHQGHETCTPAFCTFTVLDSTRVKQCHKCSGLEENPCKREGRQLFFDPEKLDGSIRDQNRTVWSTVSDEPEVSQEGPYVAISHVWSDGTGVGLQAAGKVNECLFRFLARIVERLGYDAIWWDAISIPKDPKLRQEEINNMHRNYGEAGCTVLHDNYLLDFEWADNSEGPCLALILCPWFTRGWTALELIMSKAVKVLYKNPEAGGEPLIKDLDEDILAKDPAHCTRAHWIASTIIRRLRREIRNVSDLAAILKPRSTSWARDRMVIAGLLAKVKADYTMATHEVTKAIIDRVWNLNPASLLHGQPTIATSGGWSWCPHSLYDMPSVTVGDLAETGKHLVGDMTCVVDKDGIASGCWHWRALEEADTRHDLLIPNSQHQSVSPAIRDAIRDWEHCMLLRDSNMDGGLGLIVKPAKRRGDFIPAQYVGSVRVRESPTKLQGTQVDERYDFDWFRIGEVVNRVRKAAEFSKKSHNQRRISKSSQDCSWVAGTGNLWLGDHPHEGQLLIARYLREEGVVEGLRLVISGDHKNKTYTLLPAEDPVFRVSADSGNSVQGAGNDSASHFGGLRVRPVKYQEQWPPEPIPAFGRVYRSDAVPAMNSFSIFKLKTGSKESTLYSLIIQQYLIPNVKQPFGGIWICTCLTPLHPLGPSFSTFCLLTVNFFM</sequence>
<reference evidence="3 4" key="1">
    <citation type="submission" date="2016-03" db="EMBL/GenBank/DDBJ databases">
        <title>Draft genome sequence of the Fonsecaea monophora CBS 269.37.</title>
        <authorList>
            <person name="Bombassaro A."/>
            <person name="Vinicius W.A."/>
            <person name="De Hoog S."/>
            <person name="Sun J."/>
            <person name="Souza E.M."/>
            <person name="Raittz R.T."/>
            <person name="Costa F."/>
            <person name="Leao A.C."/>
            <person name="Tadra-Sfeir M.Z."/>
            <person name="Baura V."/>
            <person name="Balsanelli E."/>
            <person name="Pedrosa F.O."/>
            <person name="Moreno L.F."/>
            <person name="Steffens M.B."/>
            <person name="Xi L."/>
            <person name="Bocca A.L."/>
            <person name="Felipe M.S."/>
            <person name="Teixeira M."/>
            <person name="Telles Filho F.Q."/>
            <person name="Azevedo C.M."/>
            <person name="Gomes R."/>
            <person name="Vicente V.A."/>
        </authorList>
    </citation>
    <scope>NUCLEOTIDE SEQUENCE [LARGE SCALE GENOMIC DNA]</scope>
    <source>
        <strain evidence="3 4">CBS 269.37</strain>
    </source>
</reference>
<proteinExistence type="predicted"/>
<comment type="caution">
    <text evidence="3">The sequence shown here is derived from an EMBL/GenBank/DDBJ whole genome shotgun (WGS) entry which is preliminary data.</text>
</comment>
<evidence type="ECO:0000259" key="2">
    <source>
        <dbReference type="Pfam" id="PF06985"/>
    </source>
</evidence>
<dbReference type="OrthoDB" id="4161651at2759"/>
<dbReference type="Proteomes" id="UP000077002">
    <property type="component" value="Unassembled WGS sequence"/>
</dbReference>